<evidence type="ECO:0000313" key="1">
    <source>
        <dbReference type="EMBL" id="KAK4408317.1"/>
    </source>
</evidence>
<accession>A0AAE2C424</accession>
<sequence>MSWYLALESGKFWFPAQVYNRENGHIGFMLSCYDAELSYDQRTTLSKPDVNYKRVVLISHKNYLGKVIVLKFVVLMSRYPPHGRRASAIETGATWKHVMGMPITADVMIATLVEVLNYIPSLSDWLNTLVLEFNQYTLGSRWRRTTVSRKDHREEGNEADGFYGGIRKLCGKDEISMWKKLWPSEALE</sequence>
<reference evidence="1" key="2">
    <citation type="journal article" date="2024" name="Plant">
        <title>Genomic evolution and insights into agronomic trait innovations of Sesamum species.</title>
        <authorList>
            <person name="Miao H."/>
            <person name="Wang L."/>
            <person name="Qu L."/>
            <person name="Liu H."/>
            <person name="Sun Y."/>
            <person name="Le M."/>
            <person name="Wang Q."/>
            <person name="Wei S."/>
            <person name="Zheng Y."/>
            <person name="Lin W."/>
            <person name="Duan Y."/>
            <person name="Cao H."/>
            <person name="Xiong S."/>
            <person name="Wang X."/>
            <person name="Wei L."/>
            <person name="Li C."/>
            <person name="Ma Q."/>
            <person name="Ju M."/>
            <person name="Zhao R."/>
            <person name="Li G."/>
            <person name="Mu C."/>
            <person name="Tian Q."/>
            <person name="Mei H."/>
            <person name="Zhang T."/>
            <person name="Gao T."/>
            <person name="Zhang H."/>
        </authorList>
    </citation>
    <scope>NUCLEOTIDE SEQUENCE</scope>
    <source>
        <strain evidence="1">K16</strain>
    </source>
</reference>
<keyword evidence="2" id="KW-1185">Reference proteome</keyword>
<gene>
    <name evidence="1" type="ORF">Sango_0412700</name>
</gene>
<name>A0AAE2C424_9LAMI</name>
<comment type="caution">
    <text evidence="1">The sequence shown here is derived from an EMBL/GenBank/DDBJ whole genome shotgun (WGS) entry which is preliminary data.</text>
</comment>
<reference evidence="1" key="1">
    <citation type="submission" date="2020-06" db="EMBL/GenBank/DDBJ databases">
        <authorList>
            <person name="Li T."/>
            <person name="Hu X."/>
            <person name="Zhang T."/>
            <person name="Song X."/>
            <person name="Zhang H."/>
            <person name="Dai N."/>
            <person name="Sheng W."/>
            <person name="Hou X."/>
            <person name="Wei L."/>
        </authorList>
    </citation>
    <scope>NUCLEOTIDE SEQUENCE</scope>
    <source>
        <strain evidence="1">K16</strain>
        <tissue evidence="1">Leaf</tissue>
    </source>
</reference>
<dbReference type="PANTHER" id="PTHR31482:SF18">
    <property type="entry name" value="ESTS AU081301(E20138)"/>
    <property type="match status" value="1"/>
</dbReference>
<dbReference type="EMBL" id="JACGWL010000002">
    <property type="protein sequence ID" value="KAK4408317.1"/>
    <property type="molecule type" value="Genomic_DNA"/>
</dbReference>
<protein>
    <submittedName>
        <fullName evidence="1">F-box protein</fullName>
    </submittedName>
</protein>
<dbReference type="AlphaFoldDB" id="A0AAE2C424"/>
<organism evidence="1 2">
    <name type="scientific">Sesamum angolense</name>
    <dbReference type="NCBI Taxonomy" id="2727404"/>
    <lineage>
        <taxon>Eukaryota</taxon>
        <taxon>Viridiplantae</taxon>
        <taxon>Streptophyta</taxon>
        <taxon>Embryophyta</taxon>
        <taxon>Tracheophyta</taxon>
        <taxon>Spermatophyta</taxon>
        <taxon>Magnoliopsida</taxon>
        <taxon>eudicotyledons</taxon>
        <taxon>Gunneridae</taxon>
        <taxon>Pentapetalae</taxon>
        <taxon>asterids</taxon>
        <taxon>lamiids</taxon>
        <taxon>Lamiales</taxon>
        <taxon>Pedaliaceae</taxon>
        <taxon>Sesamum</taxon>
    </lineage>
</organism>
<dbReference type="Proteomes" id="UP001289374">
    <property type="component" value="Unassembled WGS sequence"/>
</dbReference>
<evidence type="ECO:0000313" key="2">
    <source>
        <dbReference type="Proteomes" id="UP001289374"/>
    </source>
</evidence>
<dbReference type="PANTHER" id="PTHR31482">
    <property type="entry name" value="ESTS AU081301(E20138)"/>
    <property type="match status" value="1"/>
</dbReference>
<proteinExistence type="predicted"/>